<dbReference type="PANTHER" id="PTHR45527:SF1">
    <property type="entry name" value="FATTY ACID SYNTHASE"/>
    <property type="match status" value="1"/>
</dbReference>
<evidence type="ECO:0000256" key="6">
    <source>
        <dbReference type="ARBA" id="ARBA00061336"/>
    </source>
</evidence>
<keyword evidence="2 8" id="KW-0436">Ligase</keyword>
<evidence type="ECO:0000259" key="7">
    <source>
        <dbReference type="Pfam" id="PF13193"/>
    </source>
</evidence>
<evidence type="ECO:0000313" key="8">
    <source>
        <dbReference type="EMBL" id="SUM32251.1"/>
    </source>
</evidence>
<sequence>MEIEEIEFQLRQSPSIQEAVVVPNYRDNKVTHINAVIITADTITQMTDEQAFIHEIKAELKQHLPEYMIPKKIMFTDRLPLTHNGKLDRKQIAEDFT</sequence>
<dbReference type="SUPFAM" id="SSF56801">
    <property type="entry name" value="Acetyl-CoA synthetase-like"/>
    <property type="match status" value="1"/>
</dbReference>
<proteinExistence type="inferred from homology"/>
<feature type="domain" description="AMP-binding enzyme C-terminal" evidence="7">
    <location>
        <begin position="5"/>
        <end position="86"/>
    </location>
</feature>
<dbReference type="InterPro" id="IPR045851">
    <property type="entry name" value="AMP-bd_C_sf"/>
</dbReference>
<dbReference type="EC" id="6.1.1.13" evidence="8"/>
<keyword evidence="3" id="KW-0547">Nucleotide-binding</keyword>
<evidence type="ECO:0000256" key="4">
    <source>
        <dbReference type="ARBA" id="ARBA00022840"/>
    </source>
</evidence>
<dbReference type="InterPro" id="IPR025110">
    <property type="entry name" value="AMP-bd_C"/>
</dbReference>
<dbReference type="PANTHER" id="PTHR45527">
    <property type="entry name" value="NONRIBOSOMAL PEPTIDE SYNTHETASE"/>
    <property type="match status" value="1"/>
</dbReference>
<dbReference type="GO" id="GO:0005829">
    <property type="term" value="C:cytosol"/>
    <property type="evidence" value="ECO:0007669"/>
    <property type="project" value="TreeGrafter"/>
</dbReference>
<keyword evidence="1" id="KW-0963">Cytoplasm</keyword>
<reference evidence="8 9" key="1">
    <citation type="submission" date="2018-06" db="EMBL/GenBank/DDBJ databases">
        <authorList>
            <consortium name="Pathogen Informatics"/>
            <person name="Doyle S."/>
        </authorList>
    </citation>
    <scope>NUCLEOTIDE SEQUENCE [LARGE SCALE GENOMIC DNA]</scope>
    <source>
        <strain evidence="8 9">NCTC12195</strain>
    </source>
</reference>
<evidence type="ECO:0000256" key="5">
    <source>
        <dbReference type="ARBA" id="ARBA00054605"/>
    </source>
</evidence>
<evidence type="ECO:0000256" key="1">
    <source>
        <dbReference type="ARBA" id="ARBA00022490"/>
    </source>
</evidence>
<protein>
    <submittedName>
        <fullName evidence="8">D-alanine--poly(Phosphoribitol) ligase subunit 1</fullName>
        <ecNumber evidence="8">6.1.1.13</ecNumber>
    </submittedName>
</protein>
<dbReference type="FunFam" id="3.30.300.30:FF:000012">
    <property type="entry name" value="D-alanine--D-alanyl carrier protein ligase"/>
    <property type="match status" value="1"/>
</dbReference>
<accession>A0A380FFM7</accession>
<dbReference type="GO" id="GO:0016874">
    <property type="term" value="F:ligase activity"/>
    <property type="evidence" value="ECO:0007669"/>
    <property type="project" value="UniProtKB-KW"/>
</dbReference>
<gene>
    <name evidence="8" type="primary">dltA_2</name>
    <name evidence="8" type="ORF">NCTC12195_01693</name>
</gene>
<evidence type="ECO:0000256" key="3">
    <source>
        <dbReference type="ARBA" id="ARBA00022741"/>
    </source>
</evidence>
<dbReference type="GO" id="GO:0005524">
    <property type="term" value="F:ATP binding"/>
    <property type="evidence" value="ECO:0007669"/>
    <property type="project" value="UniProtKB-KW"/>
</dbReference>
<organism evidence="8 9">
    <name type="scientific">Staphylococcus gallinarum</name>
    <dbReference type="NCBI Taxonomy" id="1293"/>
    <lineage>
        <taxon>Bacteria</taxon>
        <taxon>Bacillati</taxon>
        <taxon>Bacillota</taxon>
        <taxon>Bacilli</taxon>
        <taxon>Bacillales</taxon>
        <taxon>Staphylococcaceae</taxon>
        <taxon>Staphylococcus</taxon>
    </lineage>
</organism>
<name>A0A380FFM7_STAGA</name>
<dbReference type="GO" id="GO:0043041">
    <property type="term" value="P:amino acid activation for nonribosomal peptide biosynthetic process"/>
    <property type="evidence" value="ECO:0007669"/>
    <property type="project" value="TreeGrafter"/>
</dbReference>
<dbReference type="EMBL" id="UHDK01000001">
    <property type="protein sequence ID" value="SUM32251.1"/>
    <property type="molecule type" value="Genomic_DNA"/>
</dbReference>
<dbReference type="AlphaFoldDB" id="A0A380FFM7"/>
<evidence type="ECO:0000313" key="9">
    <source>
        <dbReference type="Proteomes" id="UP000255277"/>
    </source>
</evidence>
<comment type="function">
    <text evidence="5">Catalyzes the first step in the D-alanylation of lipoteichoic acid (LTA), the activation of D-alanine and its transfer onto the D-alanyl carrier protein (Dcp) DltC. In an ATP-dependent two-step reaction, forms a high energy D-alanyl-AMP intermediate, followed by transfer of the D-alanyl residue as a thiol ester to the phosphopantheinyl prosthetic group of the Dcp. D-alanylation of LTA plays an important role in modulating the properties of the cell wall in Gram-positive bacteria, influencing the net charge of the cell wall.</text>
</comment>
<dbReference type="Pfam" id="PF13193">
    <property type="entry name" value="AMP-binding_C"/>
    <property type="match status" value="1"/>
</dbReference>
<keyword evidence="4" id="KW-0067">ATP-binding</keyword>
<evidence type="ECO:0000256" key="2">
    <source>
        <dbReference type="ARBA" id="ARBA00022598"/>
    </source>
</evidence>
<dbReference type="Gene3D" id="3.30.300.30">
    <property type="match status" value="1"/>
</dbReference>
<dbReference type="GO" id="GO:0031177">
    <property type="term" value="F:phosphopantetheine binding"/>
    <property type="evidence" value="ECO:0007669"/>
    <property type="project" value="TreeGrafter"/>
</dbReference>
<comment type="similarity">
    <text evidence="6">Belongs to the ATP-dependent AMP-binding enzyme family. DltA subfamily.</text>
</comment>
<dbReference type="GO" id="GO:0044550">
    <property type="term" value="P:secondary metabolite biosynthetic process"/>
    <property type="evidence" value="ECO:0007669"/>
    <property type="project" value="TreeGrafter"/>
</dbReference>
<dbReference type="Proteomes" id="UP000255277">
    <property type="component" value="Unassembled WGS sequence"/>
</dbReference>